<keyword evidence="6" id="KW-1185">Reference proteome</keyword>
<keyword evidence="2" id="KW-0238">DNA-binding</keyword>
<feature type="domain" description="HTH gntR-type" evidence="4">
    <location>
        <begin position="15"/>
        <end position="83"/>
    </location>
</feature>
<gene>
    <name evidence="5" type="ORF">IX83_01760</name>
</gene>
<dbReference type="InterPro" id="IPR050679">
    <property type="entry name" value="Bact_HTH_transcr_reg"/>
</dbReference>
<dbReference type="HOGENOM" id="CLU_063236_3_0_4"/>
<dbReference type="GO" id="GO:0003700">
    <property type="term" value="F:DNA-binding transcription factor activity"/>
    <property type="evidence" value="ECO:0007669"/>
    <property type="project" value="InterPro"/>
</dbReference>
<dbReference type="SUPFAM" id="SSF64288">
    <property type="entry name" value="Chorismate lyase-like"/>
    <property type="match status" value="1"/>
</dbReference>
<dbReference type="InterPro" id="IPR036388">
    <property type="entry name" value="WH-like_DNA-bd_sf"/>
</dbReference>
<evidence type="ECO:0000256" key="2">
    <source>
        <dbReference type="ARBA" id="ARBA00023125"/>
    </source>
</evidence>
<dbReference type="PANTHER" id="PTHR44846">
    <property type="entry name" value="MANNOSYL-D-GLYCERATE TRANSPORT/METABOLISM SYSTEM REPRESSOR MNGR-RELATED"/>
    <property type="match status" value="1"/>
</dbReference>
<dbReference type="InterPro" id="IPR000524">
    <property type="entry name" value="Tscrpt_reg_HTH_GntR"/>
</dbReference>
<dbReference type="InterPro" id="IPR028978">
    <property type="entry name" value="Chorismate_lyase_/UTRA_dom_sf"/>
</dbReference>
<keyword evidence="1" id="KW-0805">Transcription regulation</keyword>
<dbReference type="Pfam" id="PF07702">
    <property type="entry name" value="UTRA"/>
    <property type="match status" value="1"/>
</dbReference>
<dbReference type="Proteomes" id="UP000028945">
    <property type="component" value="Chromosome"/>
</dbReference>
<name>A0A077DBI6_9BURK</name>
<dbReference type="Pfam" id="PF00392">
    <property type="entry name" value="GntR"/>
    <property type="match status" value="1"/>
</dbReference>
<reference evidence="5 6" key="1">
    <citation type="journal article" date="2014" name="BMC Genomics">
        <title>A genomic perspective on a new bacterial genus and species from the Alcaligenaceae family, Basilea psittacipulmonis.</title>
        <authorList>
            <person name="Whiteson K.L."/>
            <person name="Hernandez D."/>
            <person name="Lazarevic V."/>
            <person name="Gaia N."/>
            <person name="Farinelli L."/>
            <person name="Francois P."/>
            <person name="Pilo P."/>
            <person name="Frey J."/>
            <person name="Schrenzel J."/>
        </authorList>
    </citation>
    <scope>NUCLEOTIDE SEQUENCE [LARGE SCALE GENOMIC DNA]</scope>
    <source>
        <strain evidence="5 6">DSM 24701</strain>
    </source>
</reference>
<evidence type="ECO:0000256" key="1">
    <source>
        <dbReference type="ARBA" id="ARBA00023015"/>
    </source>
</evidence>
<accession>A0A077DBI6</accession>
<dbReference type="Gene3D" id="1.10.10.10">
    <property type="entry name" value="Winged helix-like DNA-binding domain superfamily/Winged helix DNA-binding domain"/>
    <property type="match status" value="1"/>
</dbReference>
<dbReference type="FunFam" id="1.10.10.10:FF:000079">
    <property type="entry name" value="GntR family transcriptional regulator"/>
    <property type="match status" value="1"/>
</dbReference>
<dbReference type="SUPFAM" id="SSF46785">
    <property type="entry name" value="Winged helix' DNA-binding domain"/>
    <property type="match status" value="1"/>
</dbReference>
<organism evidence="5 6">
    <name type="scientific">Basilea psittacipulmonis DSM 24701</name>
    <dbReference type="NCBI Taxonomy" id="1072685"/>
    <lineage>
        <taxon>Bacteria</taxon>
        <taxon>Pseudomonadati</taxon>
        <taxon>Pseudomonadota</taxon>
        <taxon>Betaproteobacteria</taxon>
        <taxon>Burkholderiales</taxon>
        <taxon>Alcaligenaceae</taxon>
        <taxon>Basilea</taxon>
    </lineage>
</organism>
<dbReference type="PANTHER" id="PTHR44846:SF1">
    <property type="entry name" value="MANNOSYL-D-GLYCERATE TRANSPORT_METABOLISM SYSTEM REPRESSOR MNGR-RELATED"/>
    <property type="match status" value="1"/>
</dbReference>
<evidence type="ECO:0000313" key="5">
    <source>
        <dbReference type="EMBL" id="AIL32205.1"/>
    </source>
</evidence>
<dbReference type="PROSITE" id="PS50949">
    <property type="entry name" value="HTH_GNTR"/>
    <property type="match status" value="1"/>
</dbReference>
<dbReference type="SMART" id="SM00866">
    <property type="entry name" value="UTRA"/>
    <property type="match status" value="1"/>
</dbReference>
<dbReference type="InterPro" id="IPR036390">
    <property type="entry name" value="WH_DNA-bd_sf"/>
</dbReference>
<evidence type="ECO:0000313" key="6">
    <source>
        <dbReference type="Proteomes" id="UP000028945"/>
    </source>
</evidence>
<dbReference type="STRING" id="1072685.IX83_01760"/>
<dbReference type="EMBL" id="CP009238">
    <property type="protein sequence ID" value="AIL32205.1"/>
    <property type="molecule type" value="Genomic_DNA"/>
</dbReference>
<proteinExistence type="predicted"/>
<sequence length="249" mass="28572">MALLKNSALREASFTPLYKQIKSLILQSLNNGEWKPGESIPSEFELAKTFQVSQGTVRKAIDELAAENVLIRRQGKGTFVATHHEAKVRYRFLSLVSDHKVPKQRARSQVLKCERVVANLEQSKAFKIKVNSELVYIQRLLFLDECPTILDNIWLRADLFEGLDLNMLNKHKIPLYGLFETEFGVSMVRADDALKAVVADEEKANLLQVKVGTPLLQVYRTSYSYGDKPVELRQGFYLTDHYHYQNRLK</sequence>
<dbReference type="OrthoDB" id="2530535at2"/>
<dbReference type="Gene3D" id="3.40.1410.10">
    <property type="entry name" value="Chorismate lyase-like"/>
    <property type="match status" value="1"/>
</dbReference>
<dbReference type="SMART" id="SM00345">
    <property type="entry name" value="HTH_GNTR"/>
    <property type="match status" value="1"/>
</dbReference>
<dbReference type="PRINTS" id="PR00035">
    <property type="entry name" value="HTHGNTR"/>
</dbReference>
<dbReference type="eggNOG" id="COG2188">
    <property type="taxonomic scope" value="Bacteria"/>
</dbReference>
<dbReference type="GO" id="GO:0003677">
    <property type="term" value="F:DNA binding"/>
    <property type="evidence" value="ECO:0007669"/>
    <property type="project" value="UniProtKB-KW"/>
</dbReference>
<dbReference type="CDD" id="cd07377">
    <property type="entry name" value="WHTH_GntR"/>
    <property type="match status" value="1"/>
</dbReference>
<dbReference type="RefSeq" id="WP_038498455.1">
    <property type="nucleotide sequence ID" value="NZ_AFWK01000046.1"/>
</dbReference>
<dbReference type="AlphaFoldDB" id="A0A077DBI6"/>
<protein>
    <submittedName>
        <fullName evidence="5">GntR family transcriptional regulator</fullName>
    </submittedName>
</protein>
<dbReference type="KEGG" id="bpsi:IX83_01760"/>
<dbReference type="InterPro" id="IPR011663">
    <property type="entry name" value="UTRA"/>
</dbReference>
<evidence type="ECO:0000256" key="3">
    <source>
        <dbReference type="ARBA" id="ARBA00023163"/>
    </source>
</evidence>
<dbReference type="GO" id="GO:0045892">
    <property type="term" value="P:negative regulation of DNA-templated transcription"/>
    <property type="evidence" value="ECO:0007669"/>
    <property type="project" value="TreeGrafter"/>
</dbReference>
<evidence type="ECO:0000259" key="4">
    <source>
        <dbReference type="PROSITE" id="PS50949"/>
    </source>
</evidence>
<keyword evidence="3" id="KW-0804">Transcription</keyword>